<reference evidence="4" key="1">
    <citation type="submission" date="2020-10" db="EMBL/GenBank/DDBJ databases">
        <title>Diversity and distribution of actinomycetes associated with coral in the coast of Hainan.</title>
        <authorList>
            <person name="Li F."/>
        </authorList>
    </citation>
    <scope>NUCLEOTIDE SEQUENCE</scope>
    <source>
        <strain evidence="4">HNM0983</strain>
    </source>
</reference>
<dbReference type="Gene3D" id="3.40.630.30">
    <property type="match status" value="1"/>
</dbReference>
<dbReference type="InterPro" id="IPR000182">
    <property type="entry name" value="GNAT_dom"/>
</dbReference>
<dbReference type="SUPFAM" id="SSF55729">
    <property type="entry name" value="Acyl-CoA N-acyltransferases (Nat)"/>
    <property type="match status" value="1"/>
</dbReference>
<feature type="domain" description="N-acetyltransferase" evidence="3">
    <location>
        <begin position="1"/>
        <end position="156"/>
    </location>
</feature>
<dbReference type="InterPro" id="IPR050832">
    <property type="entry name" value="Bact_Acetyltransf"/>
</dbReference>
<keyword evidence="2" id="KW-0012">Acyltransferase</keyword>
<evidence type="ECO:0000256" key="1">
    <source>
        <dbReference type="ARBA" id="ARBA00022679"/>
    </source>
</evidence>
<comment type="caution">
    <text evidence="4">The sequence shown here is derived from an EMBL/GenBank/DDBJ whole genome shotgun (WGS) entry which is preliminary data.</text>
</comment>
<proteinExistence type="predicted"/>
<evidence type="ECO:0000313" key="5">
    <source>
        <dbReference type="Proteomes" id="UP000598360"/>
    </source>
</evidence>
<dbReference type="Pfam" id="PF00583">
    <property type="entry name" value="Acetyltransf_1"/>
    <property type="match status" value="1"/>
</dbReference>
<gene>
    <name evidence="4" type="ORF">IQ251_14920</name>
</gene>
<dbReference type="RefSeq" id="WP_193929194.1">
    <property type="nucleotide sequence ID" value="NZ_JADEYC010000025.1"/>
</dbReference>
<evidence type="ECO:0000256" key="2">
    <source>
        <dbReference type="ARBA" id="ARBA00023315"/>
    </source>
</evidence>
<protein>
    <submittedName>
        <fullName evidence="4">GNAT family N-acetyltransferase</fullName>
    </submittedName>
</protein>
<dbReference type="PROSITE" id="PS51186">
    <property type="entry name" value="GNAT"/>
    <property type="match status" value="1"/>
</dbReference>
<keyword evidence="5" id="KW-1185">Reference proteome</keyword>
<sequence>MRIESVGYDHPDAQRLIREVQQEYVARYGTEDVTCVQVQDFQPPNGLFLIGYRDGDAVASGSWRKAGHSDDLLRSGDAELKRMYVVPAFRGRGLARLLLGELERSASLAGFKRCVLETGTEQPEAIGLYRSCGYEPIDKFGAYRDDPLSRCFAKEI</sequence>
<dbReference type="AlphaFoldDB" id="A0A929G0W7"/>
<evidence type="ECO:0000313" key="4">
    <source>
        <dbReference type="EMBL" id="MBE9375744.1"/>
    </source>
</evidence>
<dbReference type="Proteomes" id="UP000598360">
    <property type="component" value="Unassembled WGS sequence"/>
</dbReference>
<dbReference type="CDD" id="cd04301">
    <property type="entry name" value="NAT_SF"/>
    <property type="match status" value="1"/>
</dbReference>
<organism evidence="4 5">
    <name type="scientific">Saccharopolyspora montiporae</name>
    <dbReference type="NCBI Taxonomy" id="2781240"/>
    <lineage>
        <taxon>Bacteria</taxon>
        <taxon>Bacillati</taxon>
        <taxon>Actinomycetota</taxon>
        <taxon>Actinomycetes</taxon>
        <taxon>Pseudonocardiales</taxon>
        <taxon>Pseudonocardiaceae</taxon>
        <taxon>Saccharopolyspora</taxon>
    </lineage>
</organism>
<keyword evidence="1" id="KW-0808">Transferase</keyword>
<dbReference type="InterPro" id="IPR016181">
    <property type="entry name" value="Acyl_CoA_acyltransferase"/>
</dbReference>
<evidence type="ECO:0000259" key="3">
    <source>
        <dbReference type="PROSITE" id="PS51186"/>
    </source>
</evidence>
<accession>A0A929G0W7</accession>
<dbReference type="PANTHER" id="PTHR43877:SF2">
    <property type="entry name" value="AMINOALKYLPHOSPHONATE N-ACETYLTRANSFERASE-RELATED"/>
    <property type="match status" value="1"/>
</dbReference>
<dbReference type="PANTHER" id="PTHR43877">
    <property type="entry name" value="AMINOALKYLPHOSPHONATE N-ACETYLTRANSFERASE-RELATED-RELATED"/>
    <property type="match status" value="1"/>
</dbReference>
<dbReference type="GO" id="GO:0016747">
    <property type="term" value="F:acyltransferase activity, transferring groups other than amino-acyl groups"/>
    <property type="evidence" value="ECO:0007669"/>
    <property type="project" value="InterPro"/>
</dbReference>
<name>A0A929G0W7_9PSEU</name>
<dbReference type="EMBL" id="JADEYC010000025">
    <property type="protein sequence ID" value="MBE9375744.1"/>
    <property type="molecule type" value="Genomic_DNA"/>
</dbReference>